<accession>A0ABV7JDB3</accession>
<dbReference type="EMBL" id="JBHRTS010000022">
    <property type="protein sequence ID" value="MFC3195969.1"/>
    <property type="molecule type" value="Genomic_DNA"/>
</dbReference>
<proteinExistence type="predicted"/>
<reference evidence="3" key="1">
    <citation type="journal article" date="2019" name="Int. J. Syst. Evol. Microbiol.">
        <title>The Global Catalogue of Microorganisms (GCM) 10K type strain sequencing project: providing services to taxonomists for standard genome sequencing and annotation.</title>
        <authorList>
            <consortium name="The Broad Institute Genomics Platform"/>
            <consortium name="The Broad Institute Genome Sequencing Center for Infectious Disease"/>
            <person name="Wu L."/>
            <person name="Ma J."/>
        </authorList>
    </citation>
    <scope>NUCLEOTIDE SEQUENCE [LARGE SCALE GENOMIC DNA]</scope>
    <source>
        <strain evidence="3">KCTC 42953</strain>
    </source>
</reference>
<dbReference type="Proteomes" id="UP001595533">
    <property type="component" value="Unassembled WGS sequence"/>
</dbReference>
<organism evidence="2 3">
    <name type="scientific">Marinicella sediminis</name>
    <dbReference type="NCBI Taxonomy" id="1792834"/>
    <lineage>
        <taxon>Bacteria</taxon>
        <taxon>Pseudomonadati</taxon>
        <taxon>Pseudomonadota</taxon>
        <taxon>Gammaproteobacteria</taxon>
        <taxon>Lysobacterales</taxon>
        <taxon>Marinicellaceae</taxon>
        <taxon>Marinicella</taxon>
    </lineage>
</organism>
<evidence type="ECO:0000313" key="3">
    <source>
        <dbReference type="Proteomes" id="UP001595533"/>
    </source>
</evidence>
<gene>
    <name evidence="2" type="ORF">ACFODZ_17090</name>
</gene>
<keyword evidence="3" id="KW-1185">Reference proteome</keyword>
<evidence type="ECO:0000259" key="1">
    <source>
        <dbReference type="Pfam" id="PF25535"/>
    </source>
</evidence>
<protein>
    <recommendedName>
        <fullName evidence="1">DUF7919 domain-containing protein</fullName>
    </recommendedName>
</protein>
<evidence type="ECO:0000313" key="2">
    <source>
        <dbReference type="EMBL" id="MFC3195969.1"/>
    </source>
</evidence>
<dbReference type="InterPro" id="IPR057679">
    <property type="entry name" value="DUF7919"/>
</dbReference>
<feature type="domain" description="DUF7919" evidence="1">
    <location>
        <begin position="1"/>
        <end position="112"/>
    </location>
</feature>
<comment type="caution">
    <text evidence="2">The sequence shown here is derived from an EMBL/GenBank/DDBJ whole genome shotgun (WGS) entry which is preliminary data.</text>
</comment>
<name>A0ABV7JDB3_9GAMM</name>
<dbReference type="RefSeq" id="WP_077413128.1">
    <property type="nucleotide sequence ID" value="NZ_JBHRTS010000022.1"/>
</dbReference>
<sequence>MYIKDLEQCDFLPIKEDFILAVGWLDKNYDFNKGSVSIEFYKKLKELCNNPWQPFVSAGMHKCNICQFDGPVFNSNIYLPENDKIYVSPVAILHYINCHHYSPPNEYVNAVLNCPDISSMEYKKKLLSNGGGVLLKGR</sequence>
<dbReference type="Pfam" id="PF25535">
    <property type="entry name" value="DUF7919"/>
    <property type="match status" value="1"/>
</dbReference>